<feature type="binding site" evidence="6">
    <location>
        <begin position="284"/>
        <end position="287"/>
    </location>
    <ligand>
        <name>ATP</name>
        <dbReference type="ChEBI" id="CHEBI:30616"/>
    </ligand>
</feature>
<dbReference type="CDD" id="cd10225">
    <property type="entry name" value="ASKHA_NBD_MreB-like"/>
    <property type="match status" value="1"/>
</dbReference>
<comment type="subunit">
    <text evidence="6">Forms polymers.</text>
</comment>
<dbReference type="EMBL" id="FNOS01000003">
    <property type="protein sequence ID" value="SDX80287.1"/>
    <property type="molecule type" value="Genomic_DNA"/>
</dbReference>
<evidence type="ECO:0000256" key="4">
    <source>
        <dbReference type="ARBA" id="ARBA00022960"/>
    </source>
</evidence>
<evidence type="ECO:0000313" key="7">
    <source>
        <dbReference type="EMBL" id="SDX80287.1"/>
    </source>
</evidence>
<dbReference type="PANTHER" id="PTHR42749">
    <property type="entry name" value="CELL SHAPE-DETERMINING PROTEIN MREB"/>
    <property type="match status" value="1"/>
</dbReference>
<comment type="subcellular location">
    <subcellularLocation>
        <location evidence="6">Cytoplasm</location>
    </subcellularLocation>
    <text evidence="6">Membrane-associated.</text>
</comment>
<protein>
    <recommendedName>
        <fullName evidence="6">Cell shape-determining protein MreB</fullName>
    </recommendedName>
</protein>
<evidence type="ECO:0000256" key="3">
    <source>
        <dbReference type="ARBA" id="ARBA00022840"/>
    </source>
</evidence>
<reference evidence="7 8" key="1">
    <citation type="submission" date="2016-10" db="EMBL/GenBank/DDBJ databases">
        <authorList>
            <person name="Varghese N."/>
            <person name="Submissions S."/>
        </authorList>
    </citation>
    <scope>NUCLEOTIDE SEQUENCE [LARGE SCALE GENOMIC DNA]</scope>
    <source>
        <strain evidence="7 8">DSM 20748</strain>
    </source>
</reference>
<keyword evidence="2 6" id="KW-0547">Nucleotide-binding</keyword>
<evidence type="ECO:0000256" key="5">
    <source>
        <dbReference type="ARBA" id="ARBA00023458"/>
    </source>
</evidence>
<feature type="binding site" evidence="6">
    <location>
        <begin position="156"/>
        <end position="158"/>
    </location>
    <ligand>
        <name>ATP</name>
        <dbReference type="ChEBI" id="CHEBI:30616"/>
    </ligand>
</feature>
<dbReference type="InterPro" id="IPR056546">
    <property type="entry name" value="MreB_MamK-like"/>
</dbReference>
<feature type="binding site" evidence="6">
    <location>
        <begin position="204"/>
        <end position="207"/>
    </location>
    <ligand>
        <name>ATP</name>
        <dbReference type="ChEBI" id="CHEBI:30616"/>
    </ligand>
</feature>
<evidence type="ECO:0000313" key="8">
    <source>
        <dbReference type="Proteomes" id="UP000198647"/>
    </source>
</evidence>
<dbReference type="NCBIfam" id="NF010539">
    <property type="entry name" value="PRK13927.1"/>
    <property type="match status" value="1"/>
</dbReference>
<dbReference type="InterPro" id="IPR043129">
    <property type="entry name" value="ATPase_NBD"/>
</dbReference>
<dbReference type="RefSeq" id="WP_093106518.1">
    <property type="nucleotide sequence ID" value="NZ_FNOS01000003.1"/>
</dbReference>
<organism evidence="7 8">
    <name type="scientific">Salimicrobium album</name>
    <dbReference type="NCBI Taxonomy" id="50717"/>
    <lineage>
        <taxon>Bacteria</taxon>
        <taxon>Bacillati</taxon>
        <taxon>Bacillota</taxon>
        <taxon>Bacilli</taxon>
        <taxon>Bacillales</taxon>
        <taxon>Bacillaceae</taxon>
        <taxon>Salimicrobium</taxon>
    </lineage>
</organism>
<dbReference type="Pfam" id="PF06723">
    <property type="entry name" value="MreB_Mbl"/>
    <property type="match status" value="1"/>
</dbReference>
<keyword evidence="8" id="KW-1185">Reference proteome</keyword>
<sequence length="331" mass="35694">MFAEEIGVDLGTANAVIYVKGKGILLEEPSAVAVDRRKDAVIAVGEPAQRMLGRSPEHIEVIHPLREGVIADFDTTEKMLRYFLEKIKVQRLLSKPGVLICHPADITEIEKKALLEAAEKAGGKKIELAEEPKVAALCAGIDIFQPDGNMIVDIGGGTTGVAVLSMGEIVSARLIRGAGDKFSTDLTTYINKRYALQTGEHTIEKVKKNIAINADAGESDNIQVEGLDNITGLPRVITVTSGELTEALEESLGMITRTIKAVLEDTPPELTTDVKERGIVLTGGGALMKGLGIRFREELNMPVFVSEDPLHSAAKGAGMMLEGNFRRNRRT</sequence>
<gene>
    <name evidence="6" type="primary">mreB</name>
    <name evidence="7" type="ORF">SAMN04488081_1313</name>
</gene>
<dbReference type="InterPro" id="IPR004753">
    <property type="entry name" value="MreB"/>
</dbReference>
<dbReference type="Proteomes" id="UP000198647">
    <property type="component" value="Unassembled WGS sequence"/>
</dbReference>
<keyword evidence="4 6" id="KW-0133">Cell shape</keyword>
<name>A0A1H3EP13_9BACI</name>
<keyword evidence="3 6" id="KW-0067">ATP-binding</keyword>
<dbReference type="SUPFAM" id="SSF53067">
    <property type="entry name" value="Actin-like ATPase domain"/>
    <property type="match status" value="2"/>
</dbReference>
<evidence type="ECO:0000256" key="1">
    <source>
        <dbReference type="ARBA" id="ARBA00022490"/>
    </source>
</evidence>
<keyword evidence="1 6" id="KW-0963">Cytoplasm</keyword>
<proteinExistence type="inferred from homology"/>
<dbReference type="PANTHER" id="PTHR42749:SF4">
    <property type="entry name" value="CELL SHAPE-DETERMINING PROTEIN MBL"/>
    <property type="match status" value="1"/>
</dbReference>
<dbReference type="Gene3D" id="3.30.420.40">
    <property type="match status" value="3"/>
</dbReference>
<evidence type="ECO:0000256" key="2">
    <source>
        <dbReference type="ARBA" id="ARBA00022741"/>
    </source>
</evidence>
<comment type="caution">
    <text evidence="7">The sequence shown here is derived from an EMBL/GenBank/DDBJ whole genome shotgun (WGS) entry which is preliminary data.</text>
</comment>
<accession>A0A1H3EP13</accession>
<dbReference type="PRINTS" id="PR01652">
    <property type="entry name" value="SHAPEPROTEIN"/>
</dbReference>
<dbReference type="HAMAP" id="MF_02207">
    <property type="entry name" value="MreB"/>
    <property type="match status" value="1"/>
</dbReference>
<evidence type="ECO:0000256" key="6">
    <source>
        <dbReference type="HAMAP-Rule" id="MF_02207"/>
    </source>
</evidence>
<feature type="binding site" evidence="6">
    <location>
        <begin position="12"/>
        <end position="14"/>
    </location>
    <ligand>
        <name>ATP</name>
        <dbReference type="ChEBI" id="CHEBI:30616"/>
    </ligand>
</feature>
<comment type="similarity">
    <text evidence="5 6">Belongs to the FtsA/MreB family.</text>
</comment>
<comment type="function">
    <text evidence="6">Forms membrane-associated dynamic filaments that are essential for cell shape determination. Acts by regulating cell wall synthesis and cell elongation, and thus cell shape. A feedback loop between cell geometry and MreB localization may maintain elongated cell shape by targeting cell wall growth to regions of negative cell wall curvature.</text>
</comment>